<dbReference type="AlphaFoldDB" id="A0A2G1WB17"/>
<keyword evidence="1" id="KW-0812">Transmembrane</keyword>
<evidence type="ECO:0000313" key="2">
    <source>
        <dbReference type="EMBL" id="PHQ36211.1"/>
    </source>
</evidence>
<feature type="transmembrane region" description="Helical" evidence="1">
    <location>
        <begin position="12"/>
        <end position="35"/>
    </location>
</feature>
<accession>A0A2G1WB17</accession>
<dbReference type="InterPro" id="IPR011223">
    <property type="entry name" value="UCP028770"/>
</dbReference>
<organism evidence="2 3">
    <name type="scientific">Rhodopirellula bahusiensis</name>
    <dbReference type="NCBI Taxonomy" id="2014065"/>
    <lineage>
        <taxon>Bacteria</taxon>
        <taxon>Pseudomonadati</taxon>
        <taxon>Planctomycetota</taxon>
        <taxon>Planctomycetia</taxon>
        <taxon>Pirellulales</taxon>
        <taxon>Pirellulaceae</taxon>
        <taxon>Rhodopirellula</taxon>
    </lineage>
</organism>
<reference evidence="2 3" key="1">
    <citation type="submission" date="2017-06" db="EMBL/GenBank/DDBJ databases">
        <title>Description of Rhodopirellula bahusiensis sp. nov.</title>
        <authorList>
            <person name="Kizina J."/>
            <person name="Harder J."/>
        </authorList>
    </citation>
    <scope>NUCLEOTIDE SEQUENCE [LARGE SCALE GENOMIC DNA]</scope>
    <source>
        <strain evidence="2 3">SWK21</strain>
    </source>
</reference>
<evidence type="ECO:0000313" key="3">
    <source>
        <dbReference type="Proteomes" id="UP000225740"/>
    </source>
</evidence>
<feature type="transmembrane region" description="Helical" evidence="1">
    <location>
        <begin position="55"/>
        <end position="74"/>
    </location>
</feature>
<keyword evidence="1" id="KW-0472">Membrane</keyword>
<evidence type="ECO:0000256" key="1">
    <source>
        <dbReference type="SAM" id="Phobius"/>
    </source>
</evidence>
<keyword evidence="3" id="KW-1185">Reference proteome</keyword>
<dbReference type="OrthoDB" id="288120at2"/>
<name>A0A2G1WB17_9BACT</name>
<gene>
    <name evidence="2" type="ORF">CEE69_06005</name>
</gene>
<protein>
    <recommendedName>
        <fullName evidence="4">DUF3302 domain-containing protein</fullName>
    </recommendedName>
</protein>
<sequence length="117" mass="12315">MEYGLQSAGPALRIISLIFLLVFAALIIAVAVGLAALPGQIAKRRQHPFSDAVNIAGWLGLPTGIVWVLAMVWAHMSPKPNESSGHATTESAQLAAQVQQLESLVDALEQTSSGNQS</sequence>
<dbReference type="EMBL" id="NIZW01000003">
    <property type="protein sequence ID" value="PHQ36211.1"/>
    <property type="molecule type" value="Genomic_DNA"/>
</dbReference>
<evidence type="ECO:0008006" key="4">
    <source>
        <dbReference type="Google" id="ProtNLM"/>
    </source>
</evidence>
<dbReference type="Proteomes" id="UP000225740">
    <property type="component" value="Unassembled WGS sequence"/>
</dbReference>
<keyword evidence="1" id="KW-1133">Transmembrane helix</keyword>
<proteinExistence type="predicted"/>
<dbReference type="Pfam" id="PF11742">
    <property type="entry name" value="DUF3302"/>
    <property type="match status" value="1"/>
</dbReference>
<comment type="caution">
    <text evidence="2">The sequence shown here is derived from an EMBL/GenBank/DDBJ whole genome shotgun (WGS) entry which is preliminary data.</text>
</comment>